<dbReference type="EnsemblPlants" id="PGSC0003DMT400058356">
    <property type="protein sequence ID" value="PGSC0003DMT400058356"/>
    <property type="gene ID" value="PGSC0003DMG400022667"/>
</dbReference>
<dbReference type="InterPro" id="IPR016177">
    <property type="entry name" value="DNA-bd_dom_sf"/>
</dbReference>
<dbReference type="KEGG" id="sot:102593425"/>
<dbReference type="SMART" id="SM00380">
    <property type="entry name" value="AP2"/>
    <property type="match status" value="1"/>
</dbReference>
<dbReference type="PANTHER" id="PTHR31677:SF49">
    <property type="entry name" value="ETHYLENE-RESPONSIVE TRANSCRIPTION FACTOR ERF086"/>
    <property type="match status" value="1"/>
</dbReference>
<dbReference type="GO" id="GO:0006952">
    <property type="term" value="P:defense response"/>
    <property type="evidence" value="ECO:0007669"/>
    <property type="project" value="UniProtKB-KW"/>
</dbReference>
<gene>
    <name evidence="10" type="primary">LOC102593425</name>
</gene>
<evidence type="ECO:0000259" key="9">
    <source>
        <dbReference type="PROSITE" id="PS51032"/>
    </source>
</evidence>
<dbReference type="GO" id="GO:0009873">
    <property type="term" value="P:ethylene-activated signaling pathway"/>
    <property type="evidence" value="ECO:0007669"/>
    <property type="project" value="UniProtKB-KW"/>
</dbReference>
<evidence type="ECO:0000256" key="8">
    <source>
        <dbReference type="ARBA" id="ARBA00023242"/>
    </source>
</evidence>
<evidence type="ECO:0000313" key="11">
    <source>
        <dbReference type="Proteomes" id="UP000011115"/>
    </source>
</evidence>
<dbReference type="Gene3D" id="3.30.730.10">
    <property type="entry name" value="AP2/ERF domain"/>
    <property type="match status" value="1"/>
</dbReference>
<dbReference type="Proteomes" id="UP000011115">
    <property type="component" value="Unassembled WGS sequence"/>
</dbReference>
<comment type="subcellular location">
    <subcellularLocation>
        <location evidence="1">Nucleus</location>
    </subcellularLocation>
</comment>
<dbReference type="InParanoid" id="M1C2J3"/>
<keyword evidence="8" id="KW-0539">Nucleus</keyword>
<dbReference type="HOGENOM" id="CLU_073466_1_0_1"/>
<dbReference type="PRINTS" id="PR00367">
    <property type="entry name" value="ETHRSPELEMNT"/>
</dbReference>
<dbReference type="RefSeq" id="XP_006342833.1">
    <property type="nucleotide sequence ID" value="XM_006342771.1"/>
</dbReference>
<dbReference type="OMA" id="WESTCEL"/>
<dbReference type="PANTHER" id="PTHR31677">
    <property type="entry name" value="AP2 DOMAIN CLASS TRANSCRIPTION FACTOR"/>
    <property type="match status" value="1"/>
</dbReference>
<dbReference type="InterPro" id="IPR036955">
    <property type="entry name" value="AP2/ERF_dom_sf"/>
</dbReference>
<dbReference type="eggNOG" id="ENOG502QQPC">
    <property type="taxonomic scope" value="Eukaryota"/>
</dbReference>
<evidence type="ECO:0000256" key="7">
    <source>
        <dbReference type="ARBA" id="ARBA00023163"/>
    </source>
</evidence>
<dbReference type="GO" id="GO:0005634">
    <property type="term" value="C:nucleus"/>
    <property type="evidence" value="ECO:0007669"/>
    <property type="project" value="UniProtKB-SubCell"/>
</dbReference>
<evidence type="ECO:0000256" key="3">
    <source>
        <dbReference type="ARBA" id="ARBA00022821"/>
    </source>
</evidence>
<dbReference type="PaxDb" id="4113-PGSC0003DMT400058356"/>
<keyword evidence="6" id="KW-0010">Activator</keyword>
<dbReference type="PROSITE" id="PS51032">
    <property type="entry name" value="AP2_ERF"/>
    <property type="match status" value="1"/>
</dbReference>
<evidence type="ECO:0000256" key="4">
    <source>
        <dbReference type="ARBA" id="ARBA00023015"/>
    </source>
</evidence>
<evidence type="ECO:0000256" key="5">
    <source>
        <dbReference type="ARBA" id="ARBA00023125"/>
    </source>
</evidence>
<evidence type="ECO:0000256" key="2">
    <source>
        <dbReference type="ARBA" id="ARBA00022745"/>
    </source>
</evidence>
<name>M1C2J3_SOLTU</name>
<reference evidence="10" key="2">
    <citation type="submission" date="2015-06" db="UniProtKB">
        <authorList>
            <consortium name="EnsemblPlants"/>
        </authorList>
    </citation>
    <scope>IDENTIFICATION</scope>
    <source>
        <strain evidence="10">DM1-3 516 R44</strain>
    </source>
</reference>
<accession>M1C2J3</accession>
<keyword evidence="7" id="KW-0804">Transcription</keyword>
<dbReference type="SMR" id="M1C2J3"/>
<dbReference type="STRING" id="4113.M1C2J3"/>
<keyword evidence="2" id="KW-0936">Ethylene signaling pathway</keyword>
<evidence type="ECO:0000256" key="6">
    <source>
        <dbReference type="ARBA" id="ARBA00023159"/>
    </source>
</evidence>
<dbReference type="Pfam" id="PF00847">
    <property type="entry name" value="AP2"/>
    <property type="match status" value="1"/>
</dbReference>
<evidence type="ECO:0000313" key="10">
    <source>
        <dbReference type="EnsemblPlants" id="PGSC0003DMT400058356"/>
    </source>
</evidence>
<evidence type="ECO:0000256" key="1">
    <source>
        <dbReference type="ARBA" id="ARBA00004123"/>
    </source>
</evidence>
<reference evidence="11" key="1">
    <citation type="journal article" date="2011" name="Nature">
        <title>Genome sequence and analysis of the tuber crop potato.</title>
        <authorList>
            <consortium name="The Potato Genome Sequencing Consortium"/>
        </authorList>
    </citation>
    <scope>NUCLEOTIDE SEQUENCE [LARGE SCALE GENOMIC DNA]</scope>
    <source>
        <strain evidence="11">cv. DM1-3 516 R44</strain>
    </source>
</reference>
<protein>
    <submittedName>
        <fullName evidence="10">AP2/ERF domain-containing transcription factor</fullName>
    </submittedName>
</protein>
<proteinExistence type="predicted"/>
<dbReference type="FunFam" id="3.30.730.10:FF:000001">
    <property type="entry name" value="Ethylene-responsive transcription factor 2"/>
    <property type="match status" value="1"/>
</dbReference>
<dbReference type="GO" id="GO:0003677">
    <property type="term" value="F:DNA binding"/>
    <property type="evidence" value="ECO:0007669"/>
    <property type="project" value="UniProtKB-KW"/>
</dbReference>
<organism evidence="10 11">
    <name type="scientific">Solanum tuberosum</name>
    <name type="common">Potato</name>
    <dbReference type="NCBI Taxonomy" id="4113"/>
    <lineage>
        <taxon>Eukaryota</taxon>
        <taxon>Viridiplantae</taxon>
        <taxon>Streptophyta</taxon>
        <taxon>Embryophyta</taxon>
        <taxon>Tracheophyta</taxon>
        <taxon>Spermatophyta</taxon>
        <taxon>Magnoliopsida</taxon>
        <taxon>eudicotyledons</taxon>
        <taxon>Gunneridae</taxon>
        <taxon>Pentapetalae</taxon>
        <taxon>asterids</taxon>
        <taxon>lamiids</taxon>
        <taxon>Solanales</taxon>
        <taxon>Solanaceae</taxon>
        <taxon>Solanoideae</taxon>
        <taxon>Solaneae</taxon>
        <taxon>Solanum</taxon>
    </lineage>
</organism>
<keyword evidence="4" id="KW-0805">Transcription regulation</keyword>
<dbReference type="GeneID" id="102593425"/>
<keyword evidence="11" id="KW-1185">Reference proteome</keyword>
<keyword evidence="5" id="KW-0238">DNA-binding</keyword>
<sequence>MSSSSNNNSTPAISSDNQLPFGMFEPIRTPTGYSWLQRNTAICQPSEKRGRRKQTEPGRFLGVRRRPWGRYAAEIRDPTTKERHWLGTFDTAQEAALAYDRAALSMKGTQARTNFIYTSDSANTNFPSLISPFEHVQNMLNPNTHFNFNTPMSNNNVIKNTKTKIITTTTTANSDESSSYGSSPNENNNFVFLSDHDNMNNTNSGYLLDCIVPDSCLKPPPQQQPSSTPQSKMIIKNREEENNDHQNTFYGTNGFFDEEKYMSSWESTCELSAMTMMNNSNMNQMMDDVAAGSYYYPNMEINNAANFDHKNDQLMMMPNHETTNAAATTFGDVEFGYTTLF</sequence>
<dbReference type="SUPFAM" id="SSF54171">
    <property type="entry name" value="DNA-binding domain"/>
    <property type="match status" value="1"/>
</dbReference>
<keyword evidence="3" id="KW-0611">Plant defense</keyword>
<dbReference type="AlphaFoldDB" id="M1C2J3"/>
<dbReference type="InterPro" id="IPR001471">
    <property type="entry name" value="AP2/ERF_dom"/>
</dbReference>
<feature type="domain" description="AP2/ERF" evidence="9">
    <location>
        <begin position="59"/>
        <end position="116"/>
    </location>
</feature>
<dbReference type="OrthoDB" id="1937505at2759"/>
<dbReference type="CDD" id="cd00018">
    <property type="entry name" value="AP2"/>
    <property type="match status" value="1"/>
</dbReference>
<dbReference type="Gramene" id="PGSC0003DMT400058356">
    <property type="protein sequence ID" value="PGSC0003DMT400058356"/>
    <property type="gene ID" value="PGSC0003DMG400022667"/>
</dbReference>
<dbReference type="GO" id="GO:0003700">
    <property type="term" value="F:DNA-binding transcription factor activity"/>
    <property type="evidence" value="ECO:0007669"/>
    <property type="project" value="InterPro"/>
</dbReference>